<dbReference type="AlphaFoldDB" id="A0A8D2QW24"/>
<dbReference type="PROSITE" id="PS01359">
    <property type="entry name" value="ZF_PHD_1"/>
    <property type="match status" value="1"/>
</dbReference>
<dbReference type="InterPro" id="IPR019787">
    <property type="entry name" value="Znf_PHD-finger"/>
</dbReference>
<dbReference type="PROSITE" id="PS50016">
    <property type="entry name" value="ZF_PHD_2"/>
    <property type="match status" value="1"/>
</dbReference>
<keyword evidence="13" id="KW-0804">Transcription</keyword>
<feature type="compositionally biased region" description="Polar residues" evidence="22">
    <location>
        <begin position="456"/>
        <end position="469"/>
    </location>
</feature>
<dbReference type="Ensembl" id="ENSZLMT00000022101.1">
    <property type="protein sequence ID" value="ENSZLMP00000021539.1"/>
    <property type="gene ID" value="ENSZLMG00000014721.1"/>
</dbReference>
<dbReference type="Proteomes" id="UP000694401">
    <property type="component" value="Unassembled WGS sequence"/>
</dbReference>
<reference evidence="25" key="2">
    <citation type="submission" date="2025-09" db="UniProtKB">
        <authorList>
            <consortium name="Ensembl"/>
        </authorList>
    </citation>
    <scope>IDENTIFICATION</scope>
</reference>
<evidence type="ECO:0000256" key="8">
    <source>
        <dbReference type="ARBA" id="ARBA00022737"/>
    </source>
</evidence>
<reference evidence="25" key="1">
    <citation type="submission" date="2025-08" db="UniProtKB">
        <authorList>
            <consortium name="Ensembl"/>
        </authorList>
    </citation>
    <scope>IDENTIFICATION</scope>
</reference>
<evidence type="ECO:0000256" key="9">
    <source>
        <dbReference type="ARBA" id="ARBA00022771"/>
    </source>
</evidence>
<feature type="compositionally biased region" description="Polar residues" evidence="22">
    <location>
        <begin position="807"/>
        <end position="816"/>
    </location>
</feature>
<evidence type="ECO:0000256" key="6">
    <source>
        <dbReference type="ARBA" id="ARBA00022703"/>
    </source>
</evidence>
<evidence type="ECO:0000256" key="3">
    <source>
        <dbReference type="ARBA" id="ARBA00004286"/>
    </source>
</evidence>
<dbReference type="Gene3D" id="3.30.40.10">
    <property type="entry name" value="Zinc/RING finger domain, C3HC4 (zinc finger)"/>
    <property type="match status" value="2"/>
</dbReference>
<evidence type="ECO:0000259" key="23">
    <source>
        <dbReference type="PROSITE" id="PS50016"/>
    </source>
</evidence>
<feature type="compositionally biased region" description="Basic and acidic residues" evidence="22">
    <location>
        <begin position="860"/>
        <end position="869"/>
    </location>
</feature>
<evidence type="ECO:0000256" key="16">
    <source>
        <dbReference type="ARBA" id="ARBA00023273"/>
    </source>
</evidence>
<evidence type="ECO:0000256" key="19">
    <source>
        <dbReference type="ARBA" id="ARBA00041998"/>
    </source>
</evidence>
<feature type="region of interest" description="Disordered" evidence="22">
    <location>
        <begin position="661"/>
        <end position="703"/>
    </location>
</feature>
<keyword evidence="12" id="KW-0010">Activator</keyword>
<feature type="region of interest" description="Disordered" evidence="22">
    <location>
        <begin position="763"/>
        <end position="795"/>
    </location>
</feature>
<evidence type="ECO:0000256" key="17">
    <source>
        <dbReference type="ARBA" id="ARBA00038371"/>
    </source>
</evidence>
<keyword evidence="8" id="KW-0677">Repeat</keyword>
<dbReference type="InterPro" id="IPR001965">
    <property type="entry name" value="Znf_PHD"/>
</dbReference>
<dbReference type="Pfam" id="PF13832">
    <property type="entry name" value="zf-HC5HC2H_2"/>
    <property type="match status" value="1"/>
</dbReference>
<evidence type="ECO:0000256" key="14">
    <source>
        <dbReference type="ARBA" id="ARBA00023212"/>
    </source>
</evidence>
<dbReference type="InterPro" id="IPR019786">
    <property type="entry name" value="Zinc_finger_PHD-type_CS"/>
</dbReference>
<keyword evidence="14" id="KW-0206">Cytoskeleton</keyword>
<dbReference type="CDD" id="cd15671">
    <property type="entry name" value="ePHD_JADE"/>
    <property type="match status" value="1"/>
</dbReference>
<evidence type="ECO:0000313" key="25">
    <source>
        <dbReference type="Ensembl" id="ENSZLMP00000021539.1"/>
    </source>
</evidence>
<dbReference type="InterPro" id="IPR013083">
    <property type="entry name" value="Znf_RING/FYVE/PHD"/>
</dbReference>
<feature type="domain" description="PHD-type" evidence="23">
    <location>
        <begin position="277"/>
        <end position="327"/>
    </location>
</feature>
<keyword evidence="6" id="KW-0053">Apoptosis</keyword>
<dbReference type="PROSITE" id="PS51805">
    <property type="entry name" value="EPHD"/>
    <property type="match status" value="1"/>
</dbReference>
<feature type="region of interest" description="Disordered" evidence="22">
    <location>
        <begin position="81"/>
        <end position="116"/>
    </location>
</feature>
<keyword evidence="16" id="KW-0966">Cell projection</keyword>
<evidence type="ECO:0000256" key="10">
    <source>
        <dbReference type="ARBA" id="ARBA00022833"/>
    </source>
</evidence>
<keyword evidence="5" id="KW-0963">Cytoplasm</keyword>
<evidence type="ECO:0000256" key="1">
    <source>
        <dbReference type="ARBA" id="ARBA00004120"/>
    </source>
</evidence>
<proteinExistence type="inferred from homology"/>
<evidence type="ECO:0000256" key="21">
    <source>
        <dbReference type="PROSITE-ProRule" id="PRU00146"/>
    </source>
</evidence>
<evidence type="ECO:0000256" key="20">
    <source>
        <dbReference type="ARBA" id="ARBA00042970"/>
    </source>
</evidence>
<evidence type="ECO:0000256" key="13">
    <source>
        <dbReference type="ARBA" id="ARBA00023163"/>
    </source>
</evidence>
<keyword evidence="26" id="KW-1185">Reference proteome</keyword>
<organism evidence="25 26">
    <name type="scientific">Zosterops lateralis melanops</name>
    <dbReference type="NCBI Taxonomy" id="1220523"/>
    <lineage>
        <taxon>Eukaryota</taxon>
        <taxon>Metazoa</taxon>
        <taxon>Chordata</taxon>
        <taxon>Craniata</taxon>
        <taxon>Vertebrata</taxon>
        <taxon>Euteleostomi</taxon>
        <taxon>Archelosauria</taxon>
        <taxon>Archosauria</taxon>
        <taxon>Dinosauria</taxon>
        <taxon>Saurischia</taxon>
        <taxon>Theropoda</taxon>
        <taxon>Coelurosauria</taxon>
        <taxon>Aves</taxon>
        <taxon>Neognathae</taxon>
        <taxon>Neoaves</taxon>
        <taxon>Telluraves</taxon>
        <taxon>Australaves</taxon>
        <taxon>Passeriformes</taxon>
        <taxon>Sylvioidea</taxon>
        <taxon>Zosteropidae</taxon>
        <taxon>Zosterops</taxon>
    </lineage>
</organism>
<keyword evidence="11" id="KW-0805">Transcription regulation</keyword>
<dbReference type="InterPro" id="IPR034732">
    <property type="entry name" value="EPHD"/>
</dbReference>
<evidence type="ECO:0000256" key="5">
    <source>
        <dbReference type="ARBA" id="ARBA00022490"/>
    </source>
</evidence>
<evidence type="ECO:0000259" key="24">
    <source>
        <dbReference type="PROSITE" id="PS51805"/>
    </source>
</evidence>
<dbReference type="SUPFAM" id="SSF57903">
    <property type="entry name" value="FYVE/PHD zinc finger"/>
    <property type="match status" value="1"/>
</dbReference>
<dbReference type="CDD" id="cd15679">
    <property type="entry name" value="PHD_JADE1"/>
    <property type="match status" value="1"/>
</dbReference>
<dbReference type="InterPro" id="IPR039546">
    <property type="entry name" value="Jade-1_PHD"/>
</dbReference>
<protein>
    <recommendedName>
        <fullName evidence="18">Protein Jade-1</fullName>
    </recommendedName>
    <alternativeName>
        <fullName evidence="19">Jade family PHD finger protein 1</fullName>
    </alternativeName>
    <alternativeName>
        <fullName evidence="20">PHD finger protein 17</fullName>
    </alternativeName>
</protein>
<sequence>MRSARGASAALRIPACEIALNLFLERSVNGRRVRPAVPRAGCGRRHVSFPSCQPHGVASHLHFPARCCLLFPGEIMKRHRLPSSSEDSDDNGSLSTWSQHSRSQRRRTSCSRDEDRKPSEVFRTDLITAMKLHDSFQLNPDEYYVLADPWRQEWEKGVQVPVSPGTIPEPVARVVSETKAVTFTRPRKFIVSSGAEPPELGYVDIRTLADSMCRYDLNDVDVAWLQLANEEFKEMGMLELDEYTMERVMEEFEQRCYDNMNHAIETEEGLGIEYDEDVVCDVCQSPDGEDGNEMVFCDKCNICVHQACYGILKVPEGSWLCRTCALGVQPKCLLCPKKGGAMKPTRSGTKWVHVSCALWIPEVSIGSPEKMEPITKVSHIPSSRWALVCSLCNEKVGASIQCSVKNCRTAFHVTCAFDRGLEMKTILAENDEVKFKSYCPKHSSTKKADAEALSESPAQENRNGIQDTSLPAPMDPFHSMDQNQEEAHRVSLRKQKLQQLEDEFYTFVESLEVAKVLRLPEEPVEFLYQYWKLKRKSNFNKPLITPKKDEEDNLAKREQDVLFRRLQLFTHLRQDLERVRNLTYMVTRREKIKRSVCKVQEQIFNSYTKQLEQERVSGVPSSFSSLENTVLFNSPSLGPNAPKIEDLKWHSAFFRKQMGTSLARSLKKPHKRDRVRDRSGNDGKSLLGQPSPREGGAAPGSFLNFDKTFAETRVVPAQQKNGVVIPEHRKRRDNRPQCEVAKAELKEKTSKHNHKLLRPTELSQRQVENKRAVNHSGGRSAPGTRRDIVPKCNGGLVKVNSNQTVVKVPTAPTSPGKNWGGFRIPKKGERQQQGESLEEPCRQNSGYPYLGVGRAAAKERTKSKLKADSENDGYVPDAEMSDSETEVAEEKCRQQRLSPSSSIGRRTDIIRRSILAT</sequence>
<name>A0A8D2QW24_ZOSLA</name>
<feature type="domain" description="PHD-type" evidence="24">
    <location>
        <begin position="329"/>
        <end position="443"/>
    </location>
</feature>
<keyword evidence="15" id="KW-0539">Nucleus</keyword>
<dbReference type="GO" id="GO:0008270">
    <property type="term" value="F:zinc ion binding"/>
    <property type="evidence" value="ECO:0007669"/>
    <property type="project" value="UniProtKB-KW"/>
</dbReference>
<evidence type="ECO:0000256" key="15">
    <source>
        <dbReference type="ARBA" id="ARBA00023242"/>
    </source>
</evidence>
<comment type="subcellular location">
    <subcellularLocation>
        <location evidence="3">Chromosome</location>
    </subcellularLocation>
    <subcellularLocation>
        <location evidence="1">Cytoplasm</location>
        <location evidence="1">Cytoskeleton</location>
        <location evidence="1">Cilium basal body</location>
    </subcellularLocation>
    <subcellularLocation>
        <location evidence="2">Nucleus</location>
    </subcellularLocation>
</comment>
<comment type="similarity">
    <text evidence="17">Belongs to the JADE family.</text>
</comment>
<dbReference type="GO" id="GO:0005634">
    <property type="term" value="C:nucleus"/>
    <property type="evidence" value="ECO:0007669"/>
    <property type="project" value="UniProtKB-SubCell"/>
</dbReference>
<dbReference type="FunFam" id="3.30.40.10:FF:000030">
    <property type="entry name" value="Protein Jade-1 isoform 1"/>
    <property type="match status" value="1"/>
</dbReference>
<evidence type="ECO:0000256" key="2">
    <source>
        <dbReference type="ARBA" id="ARBA00004123"/>
    </source>
</evidence>
<dbReference type="InterPro" id="IPR050701">
    <property type="entry name" value="Histone_Mod_Regulator"/>
</dbReference>
<keyword evidence="4" id="KW-0158">Chromosome</keyword>
<feature type="compositionally biased region" description="Polar residues" evidence="22">
    <location>
        <begin position="895"/>
        <end position="904"/>
    </location>
</feature>
<dbReference type="InterPro" id="IPR011011">
    <property type="entry name" value="Znf_FYVE_PHD"/>
</dbReference>
<dbReference type="FunFam" id="3.30.40.10:FF:000004">
    <property type="entry name" value="Jade family PHD finger 2"/>
    <property type="match status" value="1"/>
</dbReference>
<dbReference type="Pfam" id="PF10513">
    <property type="entry name" value="EPL1"/>
    <property type="match status" value="1"/>
</dbReference>
<evidence type="ECO:0000256" key="4">
    <source>
        <dbReference type="ARBA" id="ARBA00022454"/>
    </source>
</evidence>
<evidence type="ECO:0000256" key="18">
    <source>
        <dbReference type="ARBA" id="ARBA00040212"/>
    </source>
</evidence>
<dbReference type="InterPro" id="IPR019542">
    <property type="entry name" value="Enhancer_polycomb-like_N"/>
</dbReference>
<evidence type="ECO:0000256" key="7">
    <source>
        <dbReference type="ARBA" id="ARBA00022723"/>
    </source>
</evidence>
<dbReference type="PANTHER" id="PTHR13793:SF79">
    <property type="entry name" value="PROTEIN JADE-1"/>
    <property type="match status" value="1"/>
</dbReference>
<dbReference type="Pfam" id="PF13831">
    <property type="entry name" value="PHD_2"/>
    <property type="match status" value="1"/>
</dbReference>
<feature type="region of interest" description="Disordered" evidence="22">
    <location>
        <begin position="860"/>
        <end position="905"/>
    </location>
</feature>
<keyword evidence="10" id="KW-0862">Zinc</keyword>
<evidence type="ECO:0000256" key="11">
    <source>
        <dbReference type="ARBA" id="ARBA00023015"/>
    </source>
</evidence>
<dbReference type="PANTHER" id="PTHR13793">
    <property type="entry name" value="PHD FINGER PROTEINS"/>
    <property type="match status" value="1"/>
</dbReference>
<feature type="region of interest" description="Disordered" evidence="22">
    <location>
        <begin position="807"/>
        <end position="848"/>
    </location>
</feature>
<dbReference type="GO" id="GO:0000123">
    <property type="term" value="C:histone acetyltransferase complex"/>
    <property type="evidence" value="ECO:0007669"/>
    <property type="project" value="TreeGrafter"/>
</dbReference>
<keyword evidence="7" id="KW-0479">Metal-binding</keyword>
<dbReference type="SMART" id="SM00249">
    <property type="entry name" value="PHD"/>
    <property type="match status" value="2"/>
</dbReference>
<feature type="region of interest" description="Disordered" evidence="22">
    <location>
        <begin position="446"/>
        <end position="487"/>
    </location>
</feature>
<keyword evidence="9 21" id="KW-0863">Zinc-finger</keyword>
<accession>A0A8D2QW24</accession>
<evidence type="ECO:0000256" key="22">
    <source>
        <dbReference type="SAM" id="MobiDB-lite"/>
    </source>
</evidence>
<evidence type="ECO:0000256" key="12">
    <source>
        <dbReference type="ARBA" id="ARBA00023159"/>
    </source>
</evidence>
<evidence type="ECO:0000313" key="26">
    <source>
        <dbReference type="Proteomes" id="UP000694401"/>
    </source>
</evidence>
<dbReference type="GO" id="GO:0006915">
    <property type="term" value="P:apoptotic process"/>
    <property type="evidence" value="ECO:0007669"/>
    <property type="project" value="UniProtKB-KW"/>
</dbReference>
<dbReference type="GO" id="GO:0006357">
    <property type="term" value="P:regulation of transcription by RNA polymerase II"/>
    <property type="evidence" value="ECO:0007669"/>
    <property type="project" value="TreeGrafter"/>
</dbReference>